<proteinExistence type="predicted"/>
<evidence type="ECO:0000256" key="1">
    <source>
        <dbReference type="SAM" id="Phobius"/>
    </source>
</evidence>
<dbReference type="EMBL" id="JBHTAR010000004">
    <property type="protein sequence ID" value="MFC7198477.1"/>
    <property type="molecule type" value="Genomic_DNA"/>
</dbReference>
<keyword evidence="1" id="KW-1133">Transmembrane helix</keyword>
<feature type="transmembrane region" description="Helical" evidence="1">
    <location>
        <begin position="30"/>
        <end position="49"/>
    </location>
</feature>
<dbReference type="AlphaFoldDB" id="A0ABD5YYV9"/>
<evidence type="ECO:0000313" key="3">
    <source>
        <dbReference type="Proteomes" id="UP001596447"/>
    </source>
</evidence>
<name>A0ABD5YYV9_9EURY</name>
<keyword evidence="3" id="KW-1185">Reference proteome</keyword>
<keyword evidence="1" id="KW-0472">Membrane</keyword>
<evidence type="ECO:0000313" key="2">
    <source>
        <dbReference type="EMBL" id="MFC7198477.1"/>
    </source>
</evidence>
<keyword evidence="1" id="KW-0812">Transmembrane</keyword>
<feature type="transmembrane region" description="Helical" evidence="1">
    <location>
        <begin position="7"/>
        <end position="24"/>
    </location>
</feature>
<dbReference type="RefSeq" id="WP_382215963.1">
    <property type="nucleotide sequence ID" value="NZ_JBHTAR010000004.1"/>
</dbReference>
<accession>A0ABD5YYV9</accession>
<comment type="caution">
    <text evidence="2">The sequence shown here is derived from an EMBL/GenBank/DDBJ whole genome shotgun (WGS) entry which is preliminary data.</text>
</comment>
<reference evidence="2 3" key="1">
    <citation type="journal article" date="2019" name="Int. J. Syst. Evol. Microbiol.">
        <title>The Global Catalogue of Microorganisms (GCM) 10K type strain sequencing project: providing services to taxonomists for standard genome sequencing and annotation.</title>
        <authorList>
            <consortium name="The Broad Institute Genomics Platform"/>
            <consortium name="The Broad Institute Genome Sequencing Center for Infectious Disease"/>
            <person name="Wu L."/>
            <person name="Ma J."/>
        </authorList>
    </citation>
    <scope>NUCLEOTIDE SEQUENCE [LARGE SCALE GENOMIC DNA]</scope>
    <source>
        <strain evidence="2 3">XZGYJ-43</strain>
    </source>
</reference>
<sequence length="54" mass="5593">MAEKNALLLLFGGCLVAVLVGTVVSNESLLPVVIGLSIVATGVVLLWVVQQDDD</sequence>
<organism evidence="2 3">
    <name type="scientific">Halospeciosus flavus</name>
    <dbReference type="NCBI Taxonomy" id="3032283"/>
    <lineage>
        <taxon>Archaea</taxon>
        <taxon>Methanobacteriati</taxon>
        <taxon>Methanobacteriota</taxon>
        <taxon>Stenosarchaea group</taxon>
        <taxon>Halobacteria</taxon>
        <taxon>Halobacteriales</taxon>
        <taxon>Halobacteriaceae</taxon>
        <taxon>Halospeciosus</taxon>
    </lineage>
</organism>
<gene>
    <name evidence="2" type="ORF">ACFQJ9_03240</name>
</gene>
<dbReference type="Proteomes" id="UP001596447">
    <property type="component" value="Unassembled WGS sequence"/>
</dbReference>
<protein>
    <submittedName>
        <fullName evidence="2">Uncharacterized protein</fullName>
    </submittedName>
</protein>